<comment type="pathway">
    <text evidence="2 10">Amino-acid biosynthesis; L-leucine biosynthesis; L-leucine from 3-methyl-2-oxobutanoate: step 1/4.</text>
</comment>
<gene>
    <name evidence="10 13" type="primary">leuA</name>
    <name evidence="13" type="ORF">OHA91_25225</name>
</gene>
<dbReference type="NCBIfam" id="NF002991">
    <property type="entry name" value="PRK03739.1"/>
    <property type="match status" value="1"/>
</dbReference>
<dbReference type="PROSITE" id="PS00816">
    <property type="entry name" value="AIPM_HOMOCIT_SYNTH_2"/>
    <property type="match status" value="1"/>
</dbReference>
<organism evidence="13 14">
    <name type="scientific">Streptomyces erythrochromogenes</name>
    <dbReference type="NCBI Taxonomy" id="285574"/>
    <lineage>
        <taxon>Bacteria</taxon>
        <taxon>Bacillati</taxon>
        <taxon>Actinomycetota</taxon>
        <taxon>Actinomycetes</taxon>
        <taxon>Kitasatosporales</taxon>
        <taxon>Streptomycetaceae</taxon>
        <taxon>Streptomyces</taxon>
    </lineage>
</organism>
<name>A0ABZ1QGS2_9ACTN</name>
<dbReference type="SUPFAM" id="SSF110921">
    <property type="entry name" value="2-isopropylmalate synthase LeuA, allosteric (dimerisation) domain"/>
    <property type="match status" value="1"/>
</dbReference>
<dbReference type="Pfam" id="PF00682">
    <property type="entry name" value="HMGL-like"/>
    <property type="match status" value="1"/>
</dbReference>
<evidence type="ECO:0000313" key="13">
    <source>
        <dbReference type="EMBL" id="WUN81512.1"/>
    </source>
</evidence>
<dbReference type="CDD" id="cd07942">
    <property type="entry name" value="DRE_TIM_LeuA"/>
    <property type="match status" value="1"/>
</dbReference>
<dbReference type="PROSITE" id="PS50991">
    <property type="entry name" value="PYR_CT"/>
    <property type="match status" value="1"/>
</dbReference>
<comment type="function">
    <text evidence="10">Catalyzes the condensation of the acetyl group of acetyl-CoA with 3-methyl-2-oxobutanoate (2-ketoisovalerate) to form 3-carboxy-3-hydroxy-4-methylpentanoate (2-isopropylmalate).</text>
</comment>
<comment type="catalytic activity">
    <reaction evidence="1 10">
        <text>3-methyl-2-oxobutanoate + acetyl-CoA + H2O = (2S)-2-isopropylmalate + CoA + H(+)</text>
        <dbReference type="Rhea" id="RHEA:21524"/>
        <dbReference type="ChEBI" id="CHEBI:1178"/>
        <dbReference type="ChEBI" id="CHEBI:11851"/>
        <dbReference type="ChEBI" id="CHEBI:15377"/>
        <dbReference type="ChEBI" id="CHEBI:15378"/>
        <dbReference type="ChEBI" id="CHEBI:57287"/>
        <dbReference type="ChEBI" id="CHEBI:57288"/>
        <dbReference type="EC" id="2.3.3.13"/>
    </reaction>
</comment>
<evidence type="ECO:0000256" key="5">
    <source>
        <dbReference type="ARBA" id="ARBA00022430"/>
    </source>
</evidence>
<dbReference type="InterPro" id="IPR054692">
    <property type="entry name" value="LeuA-like_post-cat"/>
</dbReference>
<dbReference type="InterPro" id="IPR005668">
    <property type="entry name" value="IPM_Synthase"/>
</dbReference>
<keyword evidence="7 10" id="KW-0808">Transferase</keyword>
<feature type="binding site" evidence="10">
    <location>
        <position position="61"/>
    </location>
    <ligand>
        <name>Mg(2+)</name>
        <dbReference type="ChEBI" id="CHEBI:18420"/>
    </ligand>
</feature>
<dbReference type="Proteomes" id="UP001432312">
    <property type="component" value="Chromosome"/>
</dbReference>
<dbReference type="InterPro" id="IPR036230">
    <property type="entry name" value="LeuA_allosteric_dom_sf"/>
</dbReference>
<comment type="subcellular location">
    <subcellularLocation>
        <location evidence="10">Cytoplasm</location>
    </subcellularLocation>
</comment>
<sequence>MSQQPFVGRPTPITNATHTQKPSGMPIHKYGQYEQVDIPDRTWPGARVTKAPRWLSTDLRDGNQSLIDPMTPARKREMFDLLVRMGYKEIEVGFPSSGETDFAFVRSIIEEGAIPDDVTISVLTQAREDLIERTVESLVGAKRATVHLYNATAPTFRRVVFRGSKEQIKQIAVDGTRLVMEYAEKLLGPETTFGYQYSPEIFTDTELDFALEVCEAVCDVWQPSEGREIILNLPATVERSTPSTHADRFEWMARNLTRREHICISVHPHNDRGTAVAAAELALMAGADRIEGCLFGQGERTGNVDLITLGMNLFSQGIDPQIDFSQIDEIRRTSEYCNQMEVHPRHPYAGDLVYTAFSGSHQDAIKKGFDAMEADAAARGKTVDDIEWAVPYLPIDPKDVGRSYEAVIRVNSQSGKGGIAYVLKNDHKLDLPRRMQIEFSRIIQAKTDAEGGEVTPKAIWDVFSDEYLPNPENPWGRIQLRSGSTATDKDGTDTLTVEAVVDGVETVLNGTGNGPISAFFDALAGIGVDARLLDYTEHTMSEGASAVAASYIECAIDGRVLWGIGIDANTTRASLKAVISAVNRAGR</sequence>
<evidence type="ECO:0000259" key="12">
    <source>
        <dbReference type="PROSITE" id="PS50991"/>
    </source>
</evidence>
<accession>A0ABZ1QGS2</accession>
<dbReference type="InterPro" id="IPR039371">
    <property type="entry name" value="LeuA_N_DRE-TIM"/>
</dbReference>
<dbReference type="GO" id="GO:0003852">
    <property type="term" value="F:2-isopropylmalate synthase activity"/>
    <property type="evidence" value="ECO:0007669"/>
    <property type="project" value="UniProtKB-EC"/>
</dbReference>
<feature type="binding site" evidence="10">
    <location>
        <position position="269"/>
    </location>
    <ligand>
        <name>Mg(2+)</name>
        <dbReference type="ChEBI" id="CHEBI:18420"/>
    </ligand>
</feature>
<evidence type="ECO:0000256" key="6">
    <source>
        <dbReference type="ARBA" id="ARBA00022605"/>
    </source>
</evidence>
<comment type="subunit">
    <text evidence="10">Homodimer.</text>
</comment>
<dbReference type="SMART" id="SM00917">
    <property type="entry name" value="LeuA_dimer"/>
    <property type="match status" value="1"/>
</dbReference>
<dbReference type="Pfam" id="PF22615">
    <property type="entry name" value="IPMS_D2"/>
    <property type="match status" value="1"/>
</dbReference>
<keyword evidence="6 10" id="KW-0028">Amino-acid biosynthesis</keyword>
<keyword evidence="9 10" id="KW-0100">Branched-chain amino acid biosynthesis</keyword>
<dbReference type="PANTHER" id="PTHR46911:SF1">
    <property type="entry name" value="2-ISOPROPYLMALATE SYNTHASE"/>
    <property type="match status" value="1"/>
</dbReference>
<dbReference type="SUPFAM" id="SSF51569">
    <property type="entry name" value="Aldolase"/>
    <property type="match status" value="1"/>
</dbReference>
<dbReference type="EMBL" id="CP108036">
    <property type="protein sequence ID" value="WUN81512.1"/>
    <property type="molecule type" value="Genomic_DNA"/>
</dbReference>
<proteinExistence type="inferred from homology"/>
<evidence type="ECO:0000256" key="7">
    <source>
        <dbReference type="ARBA" id="ARBA00022679"/>
    </source>
</evidence>
<dbReference type="InterPro" id="IPR000891">
    <property type="entry name" value="PYR_CT"/>
</dbReference>
<keyword evidence="10" id="KW-0963">Cytoplasm</keyword>
<feature type="binding site" evidence="10">
    <location>
        <position position="303"/>
    </location>
    <ligand>
        <name>Mg(2+)</name>
        <dbReference type="ChEBI" id="CHEBI:18420"/>
    </ligand>
</feature>
<dbReference type="InterPro" id="IPR013785">
    <property type="entry name" value="Aldolase_TIM"/>
</dbReference>
<feature type="domain" description="Pyruvate carboxyltransferase" evidence="12">
    <location>
        <begin position="52"/>
        <end position="328"/>
    </location>
</feature>
<dbReference type="Pfam" id="PF08502">
    <property type="entry name" value="LeuA_dimer"/>
    <property type="match status" value="1"/>
</dbReference>
<keyword evidence="13" id="KW-0012">Acyltransferase</keyword>
<dbReference type="GeneID" id="95499411"/>
<reference evidence="13" key="1">
    <citation type="submission" date="2022-10" db="EMBL/GenBank/DDBJ databases">
        <title>The complete genomes of actinobacterial strains from the NBC collection.</title>
        <authorList>
            <person name="Joergensen T.S."/>
            <person name="Alvarez Arevalo M."/>
            <person name="Sterndorff E.B."/>
            <person name="Faurdal D."/>
            <person name="Vuksanovic O."/>
            <person name="Mourched A.-S."/>
            <person name="Charusanti P."/>
            <person name="Shaw S."/>
            <person name="Blin K."/>
            <person name="Weber T."/>
        </authorList>
    </citation>
    <scope>NUCLEOTIDE SEQUENCE</scope>
    <source>
        <strain evidence="13">NBC_00303</strain>
    </source>
</reference>
<feature type="region of interest" description="Disordered" evidence="11">
    <location>
        <begin position="1"/>
        <end position="25"/>
    </location>
</feature>
<dbReference type="HAMAP" id="MF_00572">
    <property type="entry name" value="LeuA_type2"/>
    <property type="match status" value="1"/>
</dbReference>
<evidence type="ECO:0000256" key="9">
    <source>
        <dbReference type="ARBA" id="ARBA00023304"/>
    </source>
</evidence>
<evidence type="ECO:0000256" key="2">
    <source>
        <dbReference type="ARBA" id="ARBA00004689"/>
    </source>
</evidence>
<evidence type="ECO:0000256" key="10">
    <source>
        <dbReference type="HAMAP-Rule" id="MF_00572"/>
    </source>
</evidence>
<evidence type="ECO:0000256" key="4">
    <source>
        <dbReference type="ARBA" id="ARBA00012973"/>
    </source>
</evidence>
<dbReference type="RefSeq" id="WP_031145762.1">
    <property type="nucleotide sequence ID" value="NZ_CP108036.1"/>
</dbReference>
<feature type="region of interest" description="Regulatory domain" evidence="10">
    <location>
        <begin position="470"/>
        <end position="587"/>
    </location>
</feature>
<keyword evidence="8 10" id="KW-0479">Metal-binding</keyword>
<evidence type="ECO:0000313" key="14">
    <source>
        <dbReference type="Proteomes" id="UP001432312"/>
    </source>
</evidence>
<evidence type="ECO:0000256" key="11">
    <source>
        <dbReference type="SAM" id="MobiDB-lite"/>
    </source>
</evidence>
<dbReference type="Gene3D" id="3.30.160.270">
    <property type="match status" value="1"/>
</dbReference>
<dbReference type="EC" id="2.3.3.13" evidence="4 10"/>
<protein>
    <recommendedName>
        <fullName evidence="4 10">2-isopropylmalate synthase</fullName>
        <ecNumber evidence="4 10">2.3.3.13</ecNumber>
    </recommendedName>
    <alternativeName>
        <fullName evidence="10">Alpha-IPM synthase</fullName>
    </alternativeName>
    <alternativeName>
        <fullName evidence="10">Alpha-isopropylmalate synthase</fullName>
    </alternativeName>
</protein>
<dbReference type="SUPFAM" id="SSF89000">
    <property type="entry name" value="post-HMGL domain-like"/>
    <property type="match status" value="1"/>
</dbReference>
<feature type="compositionally biased region" description="Polar residues" evidence="11">
    <location>
        <begin position="12"/>
        <end position="22"/>
    </location>
</feature>
<dbReference type="PANTHER" id="PTHR46911">
    <property type="match status" value="1"/>
</dbReference>
<feature type="binding site" evidence="10">
    <location>
        <position position="267"/>
    </location>
    <ligand>
        <name>Mg(2+)</name>
        <dbReference type="ChEBI" id="CHEBI:18420"/>
    </ligand>
</feature>
<dbReference type="InterPro" id="IPR002034">
    <property type="entry name" value="AIPM/Hcit_synth_CS"/>
</dbReference>
<evidence type="ECO:0000256" key="3">
    <source>
        <dbReference type="ARBA" id="ARBA00009767"/>
    </source>
</evidence>
<dbReference type="Gene3D" id="3.20.20.70">
    <property type="entry name" value="Aldolase class I"/>
    <property type="match status" value="1"/>
</dbReference>
<keyword evidence="5 10" id="KW-0432">Leucine biosynthesis</keyword>
<dbReference type="InterPro" id="IPR013709">
    <property type="entry name" value="2-isopropylmalate_synth_dimer"/>
</dbReference>
<keyword evidence="14" id="KW-1185">Reference proteome</keyword>
<dbReference type="PROSITE" id="PS00815">
    <property type="entry name" value="AIPM_HOMOCIT_SYNTH_1"/>
    <property type="match status" value="1"/>
</dbReference>
<dbReference type="NCBIfam" id="TIGR00970">
    <property type="entry name" value="leuA_yeast"/>
    <property type="match status" value="1"/>
</dbReference>
<comment type="similarity">
    <text evidence="3 10">Belongs to the alpha-IPM synthase/homocitrate synthase family. LeuA type 2 subfamily.</text>
</comment>
<keyword evidence="10" id="KW-0460">Magnesium</keyword>
<evidence type="ECO:0000256" key="8">
    <source>
        <dbReference type="ARBA" id="ARBA00022723"/>
    </source>
</evidence>
<comment type="cofactor">
    <cofactor evidence="10">
        <name>Mg(2+)</name>
        <dbReference type="ChEBI" id="CHEBI:18420"/>
    </cofactor>
</comment>
<evidence type="ECO:0000256" key="1">
    <source>
        <dbReference type="ARBA" id="ARBA00000064"/>
    </source>
</evidence>